<organism evidence="2">
    <name type="scientific">Candidatus Methanophaga sp. ANME-1 ERB7</name>
    <dbReference type="NCBI Taxonomy" id="2759913"/>
    <lineage>
        <taxon>Archaea</taxon>
        <taxon>Methanobacteriati</taxon>
        <taxon>Methanobacteriota</taxon>
        <taxon>Stenosarchaea group</taxon>
        <taxon>Methanomicrobia</taxon>
        <taxon>Candidatus Methanophagales</taxon>
        <taxon>Candidatus Methanophagaceae</taxon>
        <taxon>Candidatus Methanophaga</taxon>
    </lineage>
</organism>
<feature type="transmembrane region" description="Helical" evidence="1">
    <location>
        <begin position="178"/>
        <end position="199"/>
    </location>
</feature>
<protein>
    <submittedName>
        <fullName evidence="2">Uncharacterized protein</fullName>
    </submittedName>
</protein>
<keyword evidence="1" id="KW-0472">Membrane</keyword>
<keyword evidence="1" id="KW-1133">Transmembrane helix</keyword>
<keyword evidence="1" id="KW-0812">Transmembrane</keyword>
<accession>A0A7G9Z816</accession>
<name>A0A7G9Z816_9EURY</name>
<proteinExistence type="predicted"/>
<feature type="transmembrane region" description="Helical" evidence="1">
    <location>
        <begin position="106"/>
        <end position="127"/>
    </location>
</feature>
<feature type="transmembrane region" description="Helical" evidence="1">
    <location>
        <begin position="139"/>
        <end position="158"/>
    </location>
</feature>
<feature type="transmembrane region" description="Helical" evidence="1">
    <location>
        <begin position="32"/>
        <end position="52"/>
    </location>
</feature>
<reference evidence="2" key="1">
    <citation type="submission" date="2020-06" db="EMBL/GenBank/DDBJ databases">
        <title>Unique genomic features of the anaerobic methanotrophic archaea.</title>
        <authorList>
            <person name="Chadwick G.L."/>
            <person name="Skennerton C.T."/>
            <person name="Laso-Perez R."/>
            <person name="Leu A.O."/>
            <person name="Speth D.R."/>
            <person name="Yu H."/>
            <person name="Morgan-Lang C."/>
            <person name="Hatzenpichler R."/>
            <person name="Goudeau D."/>
            <person name="Malmstrom R."/>
            <person name="Brazelton W.J."/>
            <person name="Woyke T."/>
            <person name="Hallam S.J."/>
            <person name="Tyson G.W."/>
            <person name="Wegener G."/>
            <person name="Boetius A."/>
            <person name="Orphan V."/>
        </authorList>
    </citation>
    <scope>NUCLEOTIDE SEQUENCE</scope>
</reference>
<feature type="transmembrane region" description="Helical" evidence="1">
    <location>
        <begin position="211"/>
        <end position="230"/>
    </location>
</feature>
<evidence type="ECO:0000256" key="1">
    <source>
        <dbReference type="SAM" id="Phobius"/>
    </source>
</evidence>
<feature type="transmembrane region" description="Helical" evidence="1">
    <location>
        <begin position="64"/>
        <end position="86"/>
    </location>
</feature>
<sequence length="288" mass="32654">MNPRTSLKVMISLMLFPSLICLFIPSDTIASVYTMIMLPLALLIGAVLSLRVASMYKGELHRAFIFLALFLFLMMLALMMLAYMKLANIDYFSNLLSRDIGELNPMFVLFMQWTTYAMLVIYSFYILKVTELREIDIKGWIAIIAVLFFGIIIVLYRVPSLLQQIFVFHDADVYTISLLLIRLLDVAIVIMLVPVVILYAKQMRLEGRESITLTTITCGIILSLTAAYIYEIVSGVPLYVVSHAVYLTGSPLDALYLFSYLIIAVGLYVHKKYDEWGFQMIEKALAGG</sequence>
<gene>
    <name evidence="2" type="ORF">EIIOIEJP_00007</name>
</gene>
<feature type="transmembrane region" description="Helical" evidence="1">
    <location>
        <begin position="250"/>
        <end position="270"/>
    </location>
</feature>
<feature type="transmembrane region" description="Helical" evidence="1">
    <location>
        <begin position="7"/>
        <end position="26"/>
    </location>
</feature>
<dbReference type="AlphaFoldDB" id="A0A7G9Z816"/>
<dbReference type="EMBL" id="MT631655">
    <property type="protein sequence ID" value="QNO56400.1"/>
    <property type="molecule type" value="Genomic_DNA"/>
</dbReference>
<evidence type="ECO:0000313" key="2">
    <source>
        <dbReference type="EMBL" id="QNO56400.1"/>
    </source>
</evidence>